<dbReference type="AlphaFoldDB" id="A0A7I7SF67"/>
<evidence type="ECO:0000313" key="3">
    <source>
        <dbReference type="EMBL" id="OSC34023.1"/>
    </source>
</evidence>
<evidence type="ECO:0000256" key="2">
    <source>
        <dbReference type="RuleBase" id="RU003616"/>
    </source>
</evidence>
<dbReference type="InterPro" id="IPR031107">
    <property type="entry name" value="Small_HSP"/>
</dbReference>
<dbReference type="Proteomes" id="UP000193577">
    <property type="component" value="Unassembled WGS sequence"/>
</dbReference>
<sequence length="154" mass="17015">MSTLTLWSRPAWDVDRFVTDFFGPTFPEGWFKPLPQAAAFHPAAETRRDGEDAVVRLELPGVDVDNDVTVEVDHGELVIRGERRDEHTEHTGDTGDTGAGSLREVRYGAFRRSFRLPEHVTGDAISASYDAGVLTIRVAGAYTEAEAERIAITK</sequence>
<proteinExistence type="inferred from homology"/>
<dbReference type="PROSITE" id="PS01031">
    <property type="entry name" value="SHSP"/>
    <property type="match status" value="1"/>
</dbReference>
<dbReference type="CDD" id="cd06464">
    <property type="entry name" value="ACD_sHsps-like"/>
    <property type="match status" value="1"/>
</dbReference>
<dbReference type="InterPro" id="IPR002068">
    <property type="entry name" value="A-crystallin/Hsp20_dom"/>
</dbReference>
<dbReference type="RefSeq" id="WP_069390735.1">
    <property type="nucleotide sequence ID" value="NZ_AP022594.1"/>
</dbReference>
<dbReference type="EMBL" id="NCXO01000014">
    <property type="protein sequence ID" value="OSC34023.1"/>
    <property type="molecule type" value="Genomic_DNA"/>
</dbReference>
<accession>A0A7I7SF67</accession>
<comment type="caution">
    <text evidence="3">The sequence shown here is derived from an EMBL/GenBank/DDBJ whole genome shotgun (WGS) entry which is preliminary data.</text>
</comment>
<evidence type="ECO:0000313" key="4">
    <source>
        <dbReference type="Proteomes" id="UP000193577"/>
    </source>
</evidence>
<evidence type="ECO:0000256" key="1">
    <source>
        <dbReference type="PROSITE-ProRule" id="PRU00285"/>
    </source>
</evidence>
<gene>
    <name evidence="3" type="ORF">B8W67_08500</name>
</gene>
<dbReference type="Gene3D" id="2.60.40.790">
    <property type="match status" value="1"/>
</dbReference>
<dbReference type="PANTHER" id="PTHR11527">
    <property type="entry name" value="HEAT-SHOCK PROTEIN 20 FAMILY MEMBER"/>
    <property type="match status" value="1"/>
</dbReference>
<organism evidence="3 4">
    <name type="scientific">Mycolicibacillus koreensis</name>
    <dbReference type="NCBI Taxonomy" id="1069220"/>
    <lineage>
        <taxon>Bacteria</taxon>
        <taxon>Bacillati</taxon>
        <taxon>Actinomycetota</taxon>
        <taxon>Actinomycetes</taxon>
        <taxon>Mycobacteriales</taxon>
        <taxon>Mycobacteriaceae</taxon>
        <taxon>Mycolicibacillus</taxon>
    </lineage>
</organism>
<keyword evidence="4" id="KW-1185">Reference proteome</keyword>
<protein>
    <submittedName>
        <fullName evidence="3">Heat-shock protein Hsp20</fullName>
    </submittedName>
</protein>
<dbReference type="SUPFAM" id="SSF49764">
    <property type="entry name" value="HSP20-like chaperones"/>
    <property type="match status" value="1"/>
</dbReference>
<dbReference type="Pfam" id="PF00011">
    <property type="entry name" value="HSP20"/>
    <property type="match status" value="1"/>
</dbReference>
<dbReference type="InterPro" id="IPR008978">
    <property type="entry name" value="HSP20-like_chaperone"/>
</dbReference>
<comment type="similarity">
    <text evidence="1 2">Belongs to the small heat shock protein (HSP20) family.</text>
</comment>
<dbReference type="OrthoDB" id="3855217at2"/>
<reference evidence="3 4" key="1">
    <citation type="submission" date="2017-04" db="EMBL/GenBank/DDBJ databases">
        <title>The new phylogeny of genus Mycobacterium.</title>
        <authorList>
            <person name="Tortoli E."/>
            <person name="Trovato A."/>
            <person name="Cirillo D.M."/>
        </authorList>
    </citation>
    <scope>NUCLEOTIDE SEQUENCE [LARGE SCALE GENOMIC DNA]</scope>
    <source>
        <strain evidence="3 4">KCTC 19819</strain>
    </source>
</reference>
<name>A0A7I7SF67_9MYCO</name>